<sequence>MSSASYNSPRRREAAAQTRQAILDAARRLFAERGYAATTIQEIAAAARVATATVYASVGGKPRLLDELVSSAAGDTRLQEAADRVTTAANPGEVLRGCVAAARFGAQEYADIFELMLTTKHTDEGTAAAAAGAAQGFRGGLGLVATRLRDLGALPGTTGDAVDVLAYFLGYPSWRRLVDDFGWSYPRAETWLVSRIAEALRIDLLGDARQTEASGPAQ</sequence>
<dbReference type="PANTHER" id="PTHR30055:SF234">
    <property type="entry name" value="HTH-TYPE TRANSCRIPTIONAL REGULATOR BETI"/>
    <property type="match status" value="1"/>
</dbReference>
<evidence type="ECO:0000256" key="4">
    <source>
        <dbReference type="PROSITE-ProRule" id="PRU00335"/>
    </source>
</evidence>
<evidence type="ECO:0000256" key="1">
    <source>
        <dbReference type="ARBA" id="ARBA00023015"/>
    </source>
</evidence>
<dbReference type="InterPro" id="IPR001647">
    <property type="entry name" value="HTH_TetR"/>
</dbReference>
<accession>A0A6I8LM02</accession>
<name>A0A6I8LM02_9PSEU</name>
<dbReference type="InterPro" id="IPR050109">
    <property type="entry name" value="HTH-type_TetR-like_transc_reg"/>
</dbReference>
<evidence type="ECO:0000313" key="6">
    <source>
        <dbReference type="EMBL" id="VVJ17418.1"/>
    </source>
</evidence>
<evidence type="ECO:0000256" key="3">
    <source>
        <dbReference type="ARBA" id="ARBA00023163"/>
    </source>
</evidence>
<evidence type="ECO:0000256" key="2">
    <source>
        <dbReference type="ARBA" id="ARBA00023125"/>
    </source>
</evidence>
<gene>
    <name evidence="6" type="ORF">AA23TX_02439</name>
</gene>
<dbReference type="GO" id="GO:0003700">
    <property type="term" value="F:DNA-binding transcription factor activity"/>
    <property type="evidence" value="ECO:0007669"/>
    <property type="project" value="TreeGrafter"/>
</dbReference>
<dbReference type="GO" id="GO:0000976">
    <property type="term" value="F:transcription cis-regulatory region binding"/>
    <property type="evidence" value="ECO:0007669"/>
    <property type="project" value="TreeGrafter"/>
</dbReference>
<keyword evidence="1" id="KW-0805">Transcription regulation</keyword>
<dbReference type="InterPro" id="IPR009057">
    <property type="entry name" value="Homeodomain-like_sf"/>
</dbReference>
<feature type="DNA-binding region" description="H-T-H motif" evidence="4">
    <location>
        <begin position="39"/>
        <end position="58"/>
    </location>
</feature>
<feature type="domain" description="HTH tetR-type" evidence="5">
    <location>
        <begin position="16"/>
        <end position="76"/>
    </location>
</feature>
<dbReference type="AlphaFoldDB" id="A0A6I8LM02"/>
<proteinExistence type="predicted"/>
<evidence type="ECO:0000313" key="7">
    <source>
        <dbReference type="Proteomes" id="UP000399805"/>
    </source>
</evidence>
<dbReference type="EMBL" id="CABVGP010000001">
    <property type="protein sequence ID" value="VVJ17418.1"/>
    <property type="molecule type" value="Genomic_DNA"/>
</dbReference>
<dbReference type="Pfam" id="PF00440">
    <property type="entry name" value="TetR_N"/>
    <property type="match status" value="1"/>
</dbReference>
<keyword evidence="7" id="KW-1185">Reference proteome</keyword>
<reference evidence="6 7" key="1">
    <citation type="submission" date="2019-09" db="EMBL/GenBank/DDBJ databases">
        <authorList>
            <person name="Leyn A S."/>
        </authorList>
    </citation>
    <scope>NUCLEOTIDE SEQUENCE [LARGE SCALE GENOMIC DNA]</scope>
    <source>
        <strain evidence="6">AA231_1</strain>
    </source>
</reference>
<organism evidence="6 7">
    <name type="scientific">Amycolatopsis camponoti</name>
    <dbReference type="NCBI Taxonomy" id="2606593"/>
    <lineage>
        <taxon>Bacteria</taxon>
        <taxon>Bacillati</taxon>
        <taxon>Actinomycetota</taxon>
        <taxon>Actinomycetes</taxon>
        <taxon>Pseudonocardiales</taxon>
        <taxon>Pseudonocardiaceae</taxon>
        <taxon>Amycolatopsis</taxon>
    </lineage>
</organism>
<dbReference type="PROSITE" id="PS50977">
    <property type="entry name" value="HTH_TETR_2"/>
    <property type="match status" value="1"/>
</dbReference>
<dbReference type="Proteomes" id="UP000399805">
    <property type="component" value="Unassembled WGS sequence"/>
</dbReference>
<keyword evidence="2 4" id="KW-0238">DNA-binding</keyword>
<keyword evidence="3" id="KW-0804">Transcription</keyword>
<evidence type="ECO:0000259" key="5">
    <source>
        <dbReference type="PROSITE" id="PS50977"/>
    </source>
</evidence>
<protein>
    <submittedName>
        <fullName evidence="6">Transcriptional regulator</fullName>
    </submittedName>
</protein>
<dbReference type="PRINTS" id="PR00455">
    <property type="entry name" value="HTHTETR"/>
</dbReference>
<dbReference type="PANTHER" id="PTHR30055">
    <property type="entry name" value="HTH-TYPE TRANSCRIPTIONAL REGULATOR RUTR"/>
    <property type="match status" value="1"/>
</dbReference>
<dbReference type="RefSeq" id="WP_196425288.1">
    <property type="nucleotide sequence ID" value="NZ_CABVGP010000001.1"/>
</dbReference>
<dbReference type="SUPFAM" id="SSF46689">
    <property type="entry name" value="Homeodomain-like"/>
    <property type="match status" value="1"/>
</dbReference>
<dbReference type="Gene3D" id="1.10.357.10">
    <property type="entry name" value="Tetracycline Repressor, domain 2"/>
    <property type="match status" value="1"/>
</dbReference>